<comment type="cofactor">
    <cofactor evidence="1 9">
        <name>pyridoxal 5'-phosphate</name>
        <dbReference type="ChEBI" id="CHEBI:597326"/>
    </cofactor>
</comment>
<accession>A0A7S8CB18</accession>
<evidence type="ECO:0000256" key="2">
    <source>
        <dbReference type="ARBA" id="ARBA00005011"/>
    </source>
</evidence>
<dbReference type="InterPro" id="IPR015421">
    <property type="entry name" value="PyrdxlP-dep_Trfase_major"/>
</dbReference>
<comment type="catalytic activity">
    <reaction evidence="8 9">
        <text>L-histidinol phosphate + 2-oxoglutarate = 3-(imidazol-4-yl)-2-oxopropyl phosphate + L-glutamate</text>
        <dbReference type="Rhea" id="RHEA:23744"/>
        <dbReference type="ChEBI" id="CHEBI:16810"/>
        <dbReference type="ChEBI" id="CHEBI:29985"/>
        <dbReference type="ChEBI" id="CHEBI:57766"/>
        <dbReference type="ChEBI" id="CHEBI:57980"/>
        <dbReference type="EC" id="2.6.1.9"/>
    </reaction>
</comment>
<evidence type="ECO:0000313" key="11">
    <source>
        <dbReference type="EMBL" id="QPC46694.1"/>
    </source>
</evidence>
<dbReference type="InterPro" id="IPR050106">
    <property type="entry name" value="HistidinolP_aminotransfase"/>
</dbReference>
<dbReference type="RefSeq" id="WP_239674228.1">
    <property type="nucleotide sequence ID" value="NZ_CP049742.1"/>
</dbReference>
<evidence type="ECO:0000256" key="4">
    <source>
        <dbReference type="ARBA" id="ARBA00022576"/>
    </source>
</evidence>
<dbReference type="Gene3D" id="3.90.1150.10">
    <property type="entry name" value="Aspartate Aminotransferase, domain 1"/>
    <property type="match status" value="1"/>
</dbReference>
<evidence type="ECO:0000256" key="7">
    <source>
        <dbReference type="ARBA" id="ARBA00023102"/>
    </source>
</evidence>
<reference evidence="11 12" key="1">
    <citation type="submission" date="2019-07" db="EMBL/GenBank/DDBJ databases">
        <title>Genome sequence of 2 isolates from Red Sea Mangroves.</title>
        <authorList>
            <person name="Sefrji F."/>
            <person name="Michoud G."/>
            <person name="Merlino G."/>
            <person name="Daffonchio D."/>
        </authorList>
    </citation>
    <scope>NUCLEOTIDE SEQUENCE [LARGE SCALE GENOMIC DNA]</scope>
    <source>
        <strain evidence="11 12">R1DC41</strain>
    </source>
</reference>
<dbReference type="AlphaFoldDB" id="A0A7S8CB18"/>
<protein>
    <recommendedName>
        <fullName evidence="9">Histidinol-phosphate aminotransferase</fullName>
        <ecNumber evidence="9">2.6.1.9</ecNumber>
    </recommendedName>
    <alternativeName>
        <fullName evidence="9">Imidazole acetol-phosphate transaminase</fullName>
    </alternativeName>
</protein>
<keyword evidence="4 9" id="KW-0032">Aminotransferase</keyword>
<dbReference type="Proteomes" id="UP000593626">
    <property type="component" value="Chromosome"/>
</dbReference>
<dbReference type="EC" id="2.6.1.9" evidence="9"/>
<sequence>MKWKKQVSTLSAYKPGMTSAQVKEKYGLNKIIKLASNENPFGSSASVQQELANSLNTFALYPDGAATELRRKVADLHNVSPTQLLFGNGSDEIILIISRALLEPGKNTIMATPTFPQYKHNATLEGAESIEIPLLEDGHHDLNGMLEAINESTSIIWLCSPNNPTGTYIPQKDMEAFLEKVPQDILVVIDQAYYEYITEEETSYNGEWFNKYPNACITRTFSKAYGLASFRVGYVMGSVSIIQQLEPVREPFNNNSLGQIAAAIAVDDQKFIESCRVENSKGIKAYAEFCQKNELGMFDSQGNFVLIDVKQDSDVVFEKLLQKGIIVRSGNALGFPGTLRITVGTEEQNIEVMQALTEILGLG</sequence>
<dbReference type="PROSITE" id="PS00599">
    <property type="entry name" value="AA_TRANSFER_CLASS_2"/>
    <property type="match status" value="1"/>
</dbReference>
<dbReference type="InterPro" id="IPR004839">
    <property type="entry name" value="Aminotransferase_I/II_large"/>
</dbReference>
<evidence type="ECO:0000313" key="12">
    <source>
        <dbReference type="Proteomes" id="UP000593626"/>
    </source>
</evidence>
<dbReference type="InterPro" id="IPR015422">
    <property type="entry name" value="PyrdxlP-dep_Trfase_small"/>
</dbReference>
<dbReference type="Gene3D" id="3.40.640.10">
    <property type="entry name" value="Type I PLP-dependent aspartate aminotransferase-like (Major domain)"/>
    <property type="match status" value="1"/>
</dbReference>
<evidence type="ECO:0000259" key="10">
    <source>
        <dbReference type="Pfam" id="PF00155"/>
    </source>
</evidence>
<proteinExistence type="inferred from homology"/>
<evidence type="ECO:0000256" key="6">
    <source>
        <dbReference type="ARBA" id="ARBA00022898"/>
    </source>
</evidence>
<gene>
    <name evidence="9" type="primary">hisC</name>
    <name evidence="11" type="ORF">G8O30_06830</name>
</gene>
<comment type="pathway">
    <text evidence="2 9">Amino-acid biosynthesis; L-histidine biosynthesis; L-histidine from 5-phospho-alpha-D-ribose 1-diphosphate: step 7/9.</text>
</comment>
<comment type="subunit">
    <text evidence="3 9">Homodimer.</text>
</comment>
<dbReference type="PANTHER" id="PTHR43643:SF3">
    <property type="entry name" value="HISTIDINOL-PHOSPHATE AMINOTRANSFERASE"/>
    <property type="match status" value="1"/>
</dbReference>
<evidence type="ECO:0000256" key="9">
    <source>
        <dbReference type="HAMAP-Rule" id="MF_01023"/>
    </source>
</evidence>
<dbReference type="CDD" id="cd00609">
    <property type="entry name" value="AAT_like"/>
    <property type="match status" value="1"/>
</dbReference>
<dbReference type="HAMAP" id="MF_01023">
    <property type="entry name" value="HisC_aminotrans_2"/>
    <property type="match status" value="1"/>
</dbReference>
<feature type="modified residue" description="N6-(pyridoxal phosphate)lysine" evidence="9">
    <location>
        <position position="223"/>
    </location>
</feature>
<dbReference type="InterPro" id="IPR001917">
    <property type="entry name" value="Aminotrans_II_pyridoxalP_BS"/>
</dbReference>
<dbReference type="InterPro" id="IPR015424">
    <property type="entry name" value="PyrdxlP-dep_Trfase"/>
</dbReference>
<dbReference type="InterPro" id="IPR005861">
    <property type="entry name" value="HisP_aminotrans"/>
</dbReference>
<dbReference type="GO" id="GO:0004400">
    <property type="term" value="F:histidinol-phosphate transaminase activity"/>
    <property type="evidence" value="ECO:0007669"/>
    <property type="project" value="UniProtKB-UniRule"/>
</dbReference>
<keyword evidence="12" id="KW-1185">Reference proteome</keyword>
<keyword evidence="6 9" id="KW-0663">Pyridoxal phosphate</keyword>
<dbReference type="SUPFAM" id="SSF53383">
    <property type="entry name" value="PLP-dependent transferases"/>
    <property type="match status" value="1"/>
</dbReference>
<comment type="similarity">
    <text evidence="9">Belongs to the class-II pyridoxal-phosphate-dependent aminotransferase family. Histidinol-phosphate aminotransferase subfamily.</text>
</comment>
<keyword evidence="5 9" id="KW-0808">Transferase</keyword>
<evidence type="ECO:0000256" key="3">
    <source>
        <dbReference type="ARBA" id="ARBA00011738"/>
    </source>
</evidence>
<dbReference type="Pfam" id="PF00155">
    <property type="entry name" value="Aminotran_1_2"/>
    <property type="match status" value="1"/>
</dbReference>
<evidence type="ECO:0000256" key="8">
    <source>
        <dbReference type="ARBA" id="ARBA00047481"/>
    </source>
</evidence>
<feature type="domain" description="Aminotransferase class I/classII large" evidence="10">
    <location>
        <begin position="30"/>
        <end position="356"/>
    </location>
</feature>
<dbReference type="KEGG" id="mcui:G8O30_06830"/>
<name>A0A7S8CB18_9BACI</name>
<dbReference type="NCBIfam" id="TIGR01141">
    <property type="entry name" value="hisC"/>
    <property type="match status" value="1"/>
</dbReference>
<dbReference type="PANTHER" id="PTHR43643">
    <property type="entry name" value="HISTIDINOL-PHOSPHATE AMINOTRANSFERASE 2"/>
    <property type="match status" value="1"/>
</dbReference>
<organism evidence="11 12">
    <name type="scientific">Mangrovibacillus cuniculi</name>
    <dbReference type="NCBI Taxonomy" id="2593652"/>
    <lineage>
        <taxon>Bacteria</taxon>
        <taxon>Bacillati</taxon>
        <taxon>Bacillota</taxon>
        <taxon>Bacilli</taxon>
        <taxon>Bacillales</taxon>
        <taxon>Bacillaceae</taxon>
        <taxon>Mangrovibacillus</taxon>
    </lineage>
</organism>
<evidence type="ECO:0000256" key="5">
    <source>
        <dbReference type="ARBA" id="ARBA00022679"/>
    </source>
</evidence>
<dbReference type="EMBL" id="CP049742">
    <property type="protein sequence ID" value="QPC46694.1"/>
    <property type="molecule type" value="Genomic_DNA"/>
</dbReference>
<evidence type="ECO:0000256" key="1">
    <source>
        <dbReference type="ARBA" id="ARBA00001933"/>
    </source>
</evidence>
<keyword evidence="9" id="KW-0028">Amino-acid biosynthesis</keyword>
<dbReference type="GO" id="GO:0000105">
    <property type="term" value="P:L-histidine biosynthetic process"/>
    <property type="evidence" value="ECO:0007669"/>
    <property type="project" value="UniProtKB-UniRule"/>
</dbReference>
<dbReference type="GO" id="GO:0030170">
    <property type="term" value="F:pyridoxal phosphate binding"/>
    <property type="evidence" value="ECO:0007669"/>
    <property type="project" value="InterPro"/>
</dbReference>
<dbReference type="UniPathway" id="UPA00031">
    <property type="reaction ID" value="UER00012"/>
</dbReference>
<keyword evidence="7 9" id="KW-0368">Histidine biosynthesis</keyword>